<sequence>MTVRHGIYRPPLEKPIELKAVPGARQSPGRDVKETRFGLVRKPSVRLKSFGPKTDVFVDVYGKEWRGKPSGTPPKIEEFSPAMKAQASARLSVSPPAPPKYPTLESIKTGEALKQAYLERQPITAVKKALKGGGVSGNPILTSRNTSAVASLGGQAIQPTQLFKGVKGGVSTLDRVHVDAAIAHTRSVHVDSNSGNVTGAESHSSYLKRLKAADKDLKSTQKAINRVLKNAKKAVSKHVDGVFRAQQKNAVHDIKTIRTELSGLRAELRSDLKKIQTMPIRSNEVALKNLGVRPASVLSRSPSMNSVSSVNSILSNASGISVSSVGSQESHHFEKYKPQSEADRAVNFQRRWKDGRAEIQGVERKLDDQVARMKADRAARKWLKKQLSQDVRGAGKELTGEVQRLRLRNKARIQRTKQRIRKTRMATLRTRLARILR</sequence>
<protein>
    <submittedName>
        <fullName evidence="1">Uncharacterized protein</fullName>
    </submittedName>
</protein>
<organism evidence="1 2">
    <name type="scientific">Candidatus Thiodiazotropha taylori</name>
    <dbReference type="NCBI Taxonomy" id="2792791"/>
    <lineage>
        <taxon>Bacteria</taxon>
        <taxon>Pseudomonadati</taxon>
        <taxon>Pseudomonadota</taxon>
        <taxon>Gammaproteobacteria</taxon>
        <taxon>Chromatiales</taxon>
        <taxon>Sedimenticolaceae</taxon>
        <taxon>Candidatus Thiodiazotropha</taxon>
    </lineage>
</organism>
<name>A0A9E4TW42_9GAMM</name>
<dbReference type="EMBL" id="JAEPCR010000126">
    <property type="protein sequence ID" value="MCG7980488.1"/>
    <property type="molecule type" value="Genomic_DNA"/>
</dbReference>
<gene>
    <name evidence="1" type="ORF">JAY77_20365</name>
</gene>
<evidence type="ECO:0000313" key="1">
    <source>
        <dbReference type="EMBL" id="MCG7980488.1"/>
    </source>
</evidence>
<dbReference type="AlphaFoldDB" id="A0A9E4TW42"/>
<proteinExistence type="predicted"/>
<comment type="caution">
    <text evidence="1">The sequence shown here is derived from an EMBL/GenBank/DDBJ whole genome shotgun (WGS) entry which is preliminary data.</text>
</comment>
<accession>A0A9E4TW42</accession>
<reference evidence="1" key="1">
    <citation type="journal article" date="2021" name="Proc. Natl. Acad. Sci. U.S.A.">
        <title>Global biogeography of chemosynthetic symbionts reveals both localized and globally distributed symbiont groups. .</title>
        <authorList>
            <person name="Osvatic J.T."/>
            <person name="Wilkins L.G.E."/>
            <person name="Leibrecht L."/>
            <person name="Leray M."/>
            <person name="Zauner S."/>
            <person name="Polzin J."/>
            <person name="Camacho Y."/>
            <person name="Gros O."/>
            <person name="van Gils J.A."/>
            <person name="Eisen J.A."/>
            <person name="Petersen J.M."/>
            <person name="Yuen B."/>
        </authorList>
    </citation>
    <scope>NUCLEOTIDE SEQUENCE</scope>
    <source>
        <strain evidence="1">MAGclacostrist055</strain>
    </source>
</reference>
<dbReference type="Proteomes" id="UP000886674">
    <property type="component" value="Unassembled WGS sequence"/>
</dbReference>
<evidence type="ECO:0000313" key="2">
    <source>
        <dbReference type="Proteomes" id="UP000886674"/>
    </source>
</evidence>